<dbReference type="Pfam" id="PF14291">
    <property type="entry name" value="DUF4371"/>
    <property type="match status" value="1"/>
</dbReference>
<dbReference type="PANTHER" id="PTHR45749">
    <property type="match status" value="1"/>
</dbReference>
<proteinExistence type="predicted"/>
<evidence type="ECO:0000259" key="2">
    <source>
        <dbReference type="Pfam" id="PF14291"/>
    </source>
</evidence>
<feature type="region of interest" description="Disordered" evidence="1">
    <location>
        <begin position="41"/>
        <end position="85"/>
    </location>
</feature>
<dbReference type="AlphaFoldDB" id="A0A2N9EMZ7"/>
<dbReference type="PANTHER" id="PTHR45749:SF32">
    <property type="entry name" value="ZINC FINGER MYM-TYPE PROTEIN 1-LIKE"/>
    <property type="match status" value="1"/>
</dbReference>
<dbReference type="InterPro" id="IPR025398">
    <property type="entry name" value="DUF4371"/>
</dbReference>
<evidence type="ECO:0000256" key="1">
    <source>
        <dbReference type="SAM" id="MobiDB-lite"/>
    </source>
</evidence>
<feature type="region of interest" description="Disordered" evidence="1">
    <location>
        <begin position="1"/>
        <end position="26"/>
    </location>
</feature>
<dbReference type="SUPFAM" id="SSF53098">
    <property type="entry name" value="Ribonuclease H-like"/>
    <property type="match status" value="1"/>
</dbReference>
<dbReference type="InterPro" id="IPR012337">
    <property type="entry name" value="RNaseH-like_sf"/>
</dbReference>
<accession>A0A2N9EMZ7</accession>
<dbReference type="EMBL" id="OIVN01000196">
    <property type="protein sequence ID" value="SPC76050.1"/>
    <property type="molecule type" value="Genomic_DNA"/>
</dbReference>
<reference evidence="3" key="1">
    <citation type="submission" date="2018-02" db="EMBL/GenBank/DDBJ databases">
        <authorList>
            <person name="Cohen D.B."/>
            <person name="Kent A.D."/>
        </authorList>
    </citation>
    <scope>NUCLEOTIDE SEQUENCE</scope>
</reference>
<organism evidence="3">
    <name type="scientific">Fagus sylvatica</name>
    <name type="common">Beechnut</name>
    <dbReference type="NCBI Taxonomy" id="28930"/>
    <lineage>
        <taxon>Eukaryota</taxon>
        <taxon>Viridiplantae</taxon>
        <taxon>Streptophyta</taxon>
        <taxon>Embryophyta</taxon>
        <taxon>Tracheophyta</taxon>
        <taxon>Spermatophyta</taxon>
        <taxon>Magnoliopsida</taxon>
        <taxon>eudicotyledons</taxon>
        <taxon>Gunneridae</taxon>
        <taxon>Pentapetalae</taxon>
        <taxon>rosids</taxon>
        <taxon>fabids</taxon>
        <taxon>Fagales</taxon>
        <taxon>Fagaceae</taxon>
        <taxon>Fagus</taxon>
    </lineage>
</organism>
<evidence type="ECO:0000313" key="3">
    <source>
        <dbReference type="EMBL" id="SPC76050.1"/>
    </source>
</evidence>
<feature type="region of interest" description="Disordered" evidence="1">
    <location>
        <begin position="97"/>
        <end position="119"/>
    </location>
</feature>
<name>A0A2N9EMZ7_FAGSY</name>
<protein>
    <recommendedName>
        <fullName evidence="2">DUF4371 domain-containing protein</fullName>
    </recommendedName>
</protein>
<sequence length="676" mass="78465">MTKRKQNSGSYNRKAKQRKDEMAKSLAGSISSLFNARIQKSLPSSQVEEASGEDNEDVDVTNEESSEEEVSGEDMDEVHEERMSEGCVDVGNDEFREEHNEDPIPMNDNLEDGGVNEEASSSMLNLDKDVDVNYDPGLWGSINDTKRVMLVKKGLIKILKDNDEFPKEPKRLRHFSSKNYIGGLPNCEKQERNLAEEGTNDWHNLPTKLRDHEKNPEHNHNVMKWVDLQTRLKQEATIDKEMEALINKERIRWKLILGRIIGVVKTLSRNNLPFRGTSEKIYEKNNGLFCQLIEFLAEFDPIMKDHLRRVVDKEIQNHYLSHDIQNELISLLANEIKEEILKKILKAKYFLVILDCTPNQSHKEQMSIVIRCMDVEDASEVKVEEFFLGFIKVDDTSGLGLFKRLEDVLVDLKLNINDIRGQSYDNGSNMKGKHQGVQKRAYHQRHCQATRWESHIESVKAIRNQAPDFRDALIEIANSSKEDVVMAEAKGLCKNAFEDFEFLISLCIWYKILDKVNWASKELQKEEMNLEKAITNIKELILFFEKLREDGFQDLMEEGEKLAEDVGIDPVFAPKRVVRRKKQFDEDVGEDANGSQSQKDNFKVTYFLHIIDQALTSLKDRFEQFQLYEETFGFLLNGKFKSIGDEELLKHCNQLQRFLEYNDHCDIYRERVIPRT</sequence>
<gene>
    <name evidence="3" type="ORF">FSB_LOCUS3932</name>
</gene>
<feature type="domain" description="DUF4371" evidence="2">
    <location>
        <begin position="218"/>
        <end position="436"/>
    </location>
</feature>
<feature type="compositionally biased region" description="Acidic residues" evidence="1">
    <location>
        <begin position="50"/>
        <end position="78"/>
    </location>
</feature>